<evidence type="ECO:0000313" key="3">
    <source>
        <dbReference type="Proteomes" id="UP000070121"/>
    </source>
</evidence>
<reference evidence="2 3" key="1">
    <citation type="submission" date="2014-02" db="EMBL/GenBank/DDBJ databases">
        <title>The genome sequence of Colletotrichum salicis CBS 607.94.</title>
        <authorList>
            <person name="Baroncelli R."/>
            <person name="Thon M.R."/>
        </authorList>
    </citation>
    <scope>NUCLEOTIDE SEQUENCE [LARGE SCALE GENOMIC DNA]</scope>
    <source>
        <strain evidence="2 3">CBS 607.94</strain>
    </source>
</reference>
<evidence type="ECO:0000313" key="2">
    <source>
        <dbReference type="EMBL" id="KXH25091.1"/>
    </source>
</evidence>
<organism evidence="2 3">
    <name type="scientific">Colletotrichum salicis</name>
    <dbReference type="NCBI Taxonomy" id="1209931"/>
    <lineage>
        <taxon>Eukaryota</taxon>
        <taxon>Fungi</taxon>
        <taxon>Dikarya</taxon>
        <taxon>Ascomycota</taxon>
        <taxon>Pezizomycotina</taxon>
        <taxon>Sordariomycetes</taxon>
        <taxon>Hypocreomycetidae</taxon>
        <taxon>Glomerellales</taxon>
        <taxon>Glomerellaceae</taxon>
        <taxon>Colletotrichum</taxon>
        <taxon>Colletotrichum acutatum species complex</taxon>
    </lineage>
</organism>
<protein>
    <submittedName>
        <fullName evidence="2">Uncharacterized protein</fullName>
    </submittedName>
</protein>
<accession>A0A135RN20</accession>
<sequence length="272" mass="29716">QQPLNLAEDADTHAAIQGETRRADRTSSIAKSAKHGKRREDTKRRVLTLVARSLDNIVASCTGKLKGTAKQITTLFSSFLSERVHPDQTDQPTKTRASGGGPSAAQKPDWATAAKSGSHRPPPNNIHRGQPPPTKTLEDIRILVRLPEKELSGAKTLTNFGLREAACKELGLSLIDIPDTHHTATGFAIRPRNIMIRHKILAKEKELGRCLRATKIELPTKWYNYVVPGCPAKLPNILSEQVDFASVIHDEVIAQTGLQPTSRELLLSASSA</sequence>
<feature type="compositionally biased region" description="Pro residues" evidence="1">
    <location>
        <begin position="120"/>
        <end position="134"/>
    </location>
</feature>
<name>A0A135RN20_9PEZI</name>
<comment type="caution">
    <text evidence="2">The sequence shown here is derived from an EMBL/GenBank/DDBJ whole genome shotgun (WGS) entry which is preliminary data.</text>
</comment>
<feature type="region of interest" description="Disordered" evidence="1">
    <location>
        <begin position="83"/>
        <end position="137"/>
    </location>
</feature>
<dbReference type="EMBL" id="JFFI01002768">
    <property type="protein sequence ID" value="KXH25091.1"/>
    <property type="molecule type" value="Genomic_DNA"/>
</dbReference>
<dbReference type="Proteomes" id="UP000070121">
    <property type="component" value="Unassembled WGS sequence"/>
</dbReference>
<dbReference type="AlphaFoldDB" id="A0A135RN20"/>
<feature type="non-terminal residue" evidence="2">
    <location>
        <position position="1"/>
    </location>
</feature>
<keyword evidence="3" id="KW-1185">Reference proteome</keyword>
<evidence type="ECO:0000256" key="1">
    <source>
        <dbReference type="SAM" id="MobiDB-lite"/>
    </source>
</evidence>
<dbReference type="OrthoDB" id="4831184at2759"/>
<proteinExistence type="predicted"/>
<gene>
    <name evidence="2" type="ORF">CSAL01_13023</name>
</gene>
<feature type="region of interest" description="Disordered" evidence="1">
    <location>
        <begin position="1"/>
        <end position="44"/>
    </location>
</feature>
<dbReference type="STRING" id="1209931.A0A135RN20"/>